<accession>A0AAV0K257</accession>
<dbReference type="AlphaFoldDB" id="A0AAV0K257"/>
<organism evidence="2 3">
    <name type="scientific">Linum tenue</name>
    <dbReference type="NCBI Taxonomy" id="586396"/>
    <lineage>
        <taxon>Eukaryota</taxon>
        <taxon>Viridiplantae</taxon>
        <taxon>Streptophyta</taxon>
        <taxon>Embryophyta</taxon>
        <taxon>Tracheophyta</taxon>
        <taxon>Spermatophyta</taxon>
        <taxon>Magnoliopsida</taxon>
        <taxon>eudicotyledons</taxon>
        <taxon>Gunneridae</taxon>
        <taxon>Pentapetalae</taxon>
        <taxon>rosids</taxon>
        <taxon>fabids</taxon>
        <taxon>Malpighiales</taxon>
        <taxon>Linaceae</taxon>
        <taxon>Linum</taxon>
    </lineage>
</organism>
<evidence type="ECO:0000313" key="3">
    <source>
        <dbReference type="Proteomes" id="UP001154282"/>
    </source>
</evidence>
<evidence type="ECO:0000313" key="1">
    <source>
        <dbReference type="EMBL" id="CAI0415722.1"/>
    </source>
</evidence>
<protein>
    <submittedName>
        <fullName evidence="2">Uncharacterized protein</fullName>
    </submittedName>
</protein>
<gene>
    <name evidence="1" type="ORF">LITE_LOCUS16733</name>
    <name evidence="2" type="ORF">LITE_LOCUS16835</name>
</gene>
<sequence>MRSLQVPQATLHFQLHLRSAFPIRRAQEVRQGPQGLRR</sequence>
<dbReference type="Proteomes" id="UP001154282">
    <property type="component" value="Unassembled WGS sequence"/>
</dbReference>
<reference evidence="2" key="1">
    <citation type="submission" date="2022-08" db="EMBL/GenBank/DDBJ databases">
        <authorList>
            <person name="Gutierrez-Valencia J."/>
        </authorList>
    </citation>
    <scope>NUCLEOTIDE SEQUENCE</scope>
</reference>
<proteinExistence type="predicted"/>
<keyword evidence="3" id="KW-1185">Reference proteome</keyword>
<evidence type="ECO:0000313" key="2">
    <source>
        <dbReference type="EMBL" id="CAI0416071.1"/>
    </source>
</evidence>
<comment type="caution">
    <text evidence="2">The sequence shown here is derived from an EMBL/GenBank/DDBJ whole genome shotgun (WGS) entry which is preliminary data.</text>
</comment>
<dbReference type="EMBL" id="CAMGYJ010000005">
    <property type="protein sequence ID" value="CAI0416071.1"/>
    <property type="molecule type" value="Genomic_DNA"/>
</dbReference>
<name>A0AAV0K257_9ROSI</name>
<dbReference type="EMBL" id="CAMGYJ010000005">
    <property type="protein sequence ID" value="CAI0415722.1"/>
    <property type="molecule type" value="Genomic_DNA"/>
</dbReference>